<protein>
    <submittedName>
        <fullName evidence="1">Uncharacterized protein</fullName>
    </submittedName>
</protein>
<sequence>MERARQSAVTPELRPLHRASAVRIERIVARTWITPAAVKERIGYVSFEGFKVDGRFIIPSWIQTIGHRRKYNLELNPYNPYEPDTEDPQGEYKVPLRHKVQYWFDKNGSAGKFHFLVPVNPLADVKDWPQQNDFSRLLGEEINQDTTLSGGDYENIAYILNQLEERLQISGRPHPN</sequence>
<dbReference type="EMBL" id="LCBC01000022">
    <property type="protein sequence ID" value="KKS03210.1"/>
    <property type="molecule type" value="Genomic_DNA"/>
</dbReference>
<name>A0A0G0VQL4_9BACT</name>
<evidence type="ECO:0000313" key="1">
    <source>
        <dbReference type="EMBL" id="KKS03210.1"/>
    </source>
</evidence>
<gene>
    <name evidence="1" type="ORF">UU56_C0022G0011</name>
</gene>
<dbReference type="Proteomes" id="UP000034493">
    <property type="component" value="Unassembled WGS sequence"/>
</dbReference>
<accession>A0A0G0VQL4</accession>
<comment type="caution">
    <text evidence="1">The sequence shown here is derived from an EMBL/GenBank/DDBJ whole genome shotgun (WGS) entry which is preliminary data.</text>
</comment>
<proteinExistence type="predicted"/>
<dbReference type="AlphaFoldDB" id="A0A0G0VQL4"/>
<organism evidence="1 2">
    <name type="scientific">Candidatus Curtissbacteria bacterium GW2011_GWA2_41_24</name>
    <dbReference type="NCBI Taxonomy" id="1618411"/>
    <lineage>
        <taxon>Bacteria</taxon>
        <taxon>Candidatus Curtissiibacteriota</taxon>
    </lineage>
</organism>
<reference evidence="1 2" key="1">
    <citation type="journal article" date="2015" name="Nature">
        <title>rRNA introns, odd ribosomes, and small enigmatic genomes across a large radiation of phyla.</title>
        <authorList>
            <person name="Brown C.T."/>
            <person name="Hug L.A."/>
            <person name="Thomas B.C."/>
            <person name="Sharon I."/>
            <person name="Castelle C.J."/>
            <person name="Singh A."/>
            <person name="Wilkins M.J."/>
            <person name="Williams K.H."/>
            <person name="Banfield J.F."/>
        </authorList>
    </citation>
    <scope>NUCLEOTIDE SEQUENCE [LARGE SCALE GENOMIC DNA]</scope>
</reference>
<evidence type="ECO:0000313" key="2">
    <source>
        <dbReference type="Proteomes" id="UP000034493"/>
    </source>
</evidence>